<dbReference type="Pfam" id="PF01116">
    <property type="entry name" value="F_bP_aldolase"/>
    <property type="match status" value="1"/>
</dbReference>
<dbReference type="UniPathway" id="UPA00109">
    <property type="reaction ID" value="UER00183"/>
</dbReference>
<reference evidence="15 16" key="1">
    <citation type="submission" date="2018-05" db="EMBL/GenBank/DDBJ databases">
        <title>Evolution of GPA BGCs.</title>
        <authorList>
            <person name="Waglechner N."/>
            <person name="Wright G.D."/>
        </authorList>
    </citation>
    <scope>NUCLEOTIDE SEQUENCE [LARGE SCALE GENOMIC DNA]</scope>
    <source>
        <strain evidence="15 16">DSM 5908</strain>
    </source>
</reference>
<evidence type="ECO:0000313" key="15">
    <source>
        <dbReference type="EMBL" id="RSM36405.1"/>
    </source>
</evidence>
<feature type="binding site" evidence="13">
    <location>
        <position position="131"/>
    </location>
    <ligand>
        <name>Zn(2+)</name>
        <dbReference type="ChEBI" id="CHEBI:29105"/>
        <label>2</label>
    </ligand>
</feature>
<dbReference type="NCBIfam" id="TIGR00167">
    <property type="entry name" value="cbbA"/>
    <property type="match status" value="1"/>
</dbReference>
<comment type="similarity">
    <text evidence="4 14">Belongs to the class II fructose-bisphosphate aldolase family.</text>
</comment>
<dbReference type="InterPro" id="IPR006411">
    <property type="entry name" value="Fruct_bisP_bact"/>
</dbReference>
<evidence type="ECO:0000256" key="11">
    <source>
        <dbReference type="PIRSR" id="PIRSR001359-1"/>
    </source>
</evidence>
<protein>
    <recommendedName>
        <fullName evidence="6 14">Fructose-bisphosphate aldolase</fullName>
        <shortName evidence="14">FBP aldolase</shortName>
        <ecNumber evidence="5 14">4.1.2.13</ecNumber>
    </recommendedName>
</protein>
<dbReference type="InterPro" id="IPR013785">
    <property type="entry name" value="Aldolase_TIM"/>
</dbReference>
<dbReference type="Gene3D" id="3.20.20.70">
    <property type="entry name" value="Aldolase class I"/>
    <property type="match status" value="1"/>
</dbReference>
<evidence type="ECO:0000256" key="5">
    <source>
        <dbReference type="ARBA" id="ARBA00013068"/>
    </source>
</evidence>
<dbReference type="InterPro" id="IPR000771">
    <property type="entry name" value="FBA_II"/>
</dbReference>
<feature type="binding site" evidence="13">
    <location>
        <position position="212"/>
    </location>
    <ligand>
        <name>Zn(2+)</name>
        <dbReference type="ChEBI" id="CHEBI:29105"/>
        <label>1</label>
        <note>catalytic</note>
    </ligand>
</feature>
<keyword evidence="7 13" id="KW-0479">Metal-binding</keyword>
<evidence type="ECO:0000256" key="13">
    <source>
        <dbReference type="PIRSR" id="PIRSR001359-3"/>
    </source>
</evidence>
<feature type="binding site" evidence="12">
    <location>
        <begin position="253"/>
        <end position="255"/>
    </location>
    <ligand>
        <name>dihydroxyacetone phosphate</name>
        <dbReference type="ChEBI" id="CHEBI:57642"/>
    </ligand>
</feature>
<evidence type="ECO:0000313" key="16">
    <source>
        <dbReference type="Proteomes" id="UP000286716"/>
    </source>
</evidence>
<evidence type="ECO:0000256" key="2">
    <source>
        <dbReference type="ARBA" id="ARBA00002181"/>
    </source>
</evidence>
<dbReference type="SUPFAM" id="SSF51569">
    <property type="entry name" value="Aldolase"/>
    <property type="match status" value="1"/>
</dbReference>
<comment type="caution">
    <text evidence="15">The sequence shown here is derived from an EMBL/GenBank/DDBJ whole genome shotgun (WGS) entry which is preliminary data.</text>
</comment>
<dbReference type="AlphaFoldDB" id="A0A428W003"/>
<feature type="binding site" evidence="13">
    <location>
        <position position="252"/>
    </location>
    <ligand>
        <name>Zn(2+)</name>
        <dbReference type="ChEBI" id="CHEBI:29105"/>
        <label>1</label>
        <note>catalytic</note>
    </ligand>
</feature>
<evidence type="ECO:0000256" key="3">
    <source>
        <dbReference type="ARBA" id="ARBA00004714"/>
    </source>
</evidence>
<evidence type="ECO:0000256" key="7">
    <source>
        <dbReference type="ARBA" id="ARBA00022723"/>
    </source>
</evidence>
<evidence type="ECO:0000256" key="9">
    <source>
        <dbReference type="ARBA" id="ARBA00023152"/>
    </source>
</evidence>
<evidence type="ECO:0000256" key="12">
    <source>
        <dbReference type="PIRSR" id="PIRSR001359-2"/>
    </source>
</evidence>
<dbReference type="EC" id="4.1.2.13" evidence="5 14"/>
<dbReference type="EMBL" id="QHHU01000086">
    <property type="protein sequence ID" value="RSM36405.1"/>
    <property type="molecule type" value="Genomic_DNA"/>
</dbReference>
<dbReference type="PROSITE" id="PS00602">
    <property type="entry name" value="ALDOLASE_CLASS_II_1"/>
    <property type="match status" value="1"/>
</dbReference>
<evidence type="ECO:0000256" key="1">
    <source>
        <dbReference type="ARBA" id="ARBA00000441"/>
    </source>
</evidence>
<evidence type="ECO:0000256" key="4">
    <source>
        <dbReference type="ARBA" id="ARBA00005812"/>
    </source>
</evidence>
<comment type="function">
    <text evidence="2 14">Catalyzes the aldol condensation of dihydroxyacetone phosphate (DHAP or glycerone-phosphate) with glyceraldehyde 3-phosphate (G3P) to form fructose 1,6-bisphosphate (FBP) in gluconeogenesis and the reverse reaction in glycolysis.</text>
</comment>
<dbReference type="GO" id="GO:0008270">
    <property type="term" value="F:zinc ion binding"/>
    <property type="evidence" value="ECO:0007669"/>
    <property type="project" value="UniProtKB-UniRule"/>
</dbReference>
<keyword evidence="10 14" id="KW-0456">Lyase</keyword>
<name>A0A428W003_AMYBA</name>
<comment type="pathway">
    <text evidence="3 14">Carbohydrate degradation; glycolysis; D-glyceraldehyde 3-phosphate and glycerone phosphate from D-glucose: step 4/4.</text>
</comment>
<dbReference type="GO" id="GO:0006096">
    <property type="term" value="P:glycolytic process"/>
    <property type="evidence" value="ECO:0007669"/>
    <property type="project" value="UniProtKB-UniPathway"/>
</dbReference>
<feature type="binding site" evidence="12">
    <location>
        <begin position="274"/>
        <end position="277"/>
    </location>
    <ligand>
        <name>dihydroxyacetone phosphate</name>
        <dbReference type="ChEBI" id="CHEBI:57642"/>
    </ligand>
</feature>
<feature type="active site" description="Proton donor" evidence="11">
    <location>
        <position position="95"/>
    </location>
</feature>
<keyword evidence="16" id="KW-1185">Reference proteome</keyword>
<comment type="cofactor">
    <cofactor evidence="13 14">
        <name>Zn(2+)</name>
        <dbReference type="ChEBI" id="CHEBI:29105"/>
    </cofactor>
    <text evidence="13 14">Binds 2 Zn(2+) ions per subunit. One is catalytic and the other provides a structural contribution.</text>
</comment>
<gene>
    <name evidence="15" type="ORF">DMA12_40530</name>
</gene>
<feature type="binding site" evidence="13">
    <location>
        <position position="161"/>
    </location>
    <ligand>
        <name>Zn(2+)</name>
        <dbReference type="ChEBI" id="CHEBI:29105"/>
        <label>2</label>
    </ligand>
</feature>
<sequence length="343" mass="36662">MPIATPEVYAEMLDRAKANEFAYPAINVTSSETVNAAIRGFAEAESDGIIQFSTGGAEFASGQKVKDMVTGAAALAEFAQVVAAKYGVNVALHTDHCPKDKLDGFVRPLIEISAERVKNGQNPLFQSHMWDGSAIDLDENLEIAQELLAKTAAAKIILEVEIGVVGGEEDGVEAEINEKLYTAEGDFLKTIDALGSGDRGRYLLAATFGNVHGVYKPGNVKLRPDVLKGGQEAASKKLGLDAGSKPFELVFHGGSGSLPEEIREAVSYGVVKMNVDTDTQYAFTRPIVDHFFKNYDGVLKIDGEVGNKKVYDPRSYLKAAEAGMAQRVVEACQALGSAGTKLK</sequence>
<organism evidence="15 16">
    <name type="scientific">Amycolatopsis balhimycina DSM 5908</name>
    <dbReference type="NCBI Taxonomy" id="1081091"/>
    <lineage>
        <taxon>Bacteria</taxon>
        <taxon>Bacillati</taxon>
        <taxon>Actinomycetota</taxon>
        <taxon>Actinomycetes</taxon>
        <taxon>Pseudonocardiales</taxon>
        <taxon>Pseudonocardiaceae</taxon>
        <taxon>Amycolatopsis</taxon>
    </lineage>
</organism>
<dbReference type="OrthoDB" id="9803995at2"/>
<dbReference type="NCBIfam" id="TIGR01520">
    <property type="entry name" value="FruBisAldo_II_A"/>
    <property type="match status" value="1"/>
</dbReference>
<dbReference type="PANTHER" id="PTHR30559">
    <property type="entry name" value="FRUCTOSE-BISPHOSPHATE ALDOLASE CLASS 2"/>
    <property type="match status" value="1"/>
</dbReference>
<evidence type="ECO:0000256" key="10">
    <source>
        <dbReference type="ARBA" id="ARBA00023239"/>
    </source>
</evidence>
<dbReference type="PROSITE" id="PS00806">
    <property type="entry name" value="ALDOLASE_CLASS_II_2"/>
    <property type="match status" value="1"/>
</dbReference>
<dbReference type="PIRSF" id="PIRSF001359">
    <property type="entry name" value="F_bP_aldolase_II"/>
    <property type="match status" value="1"/>
</dbReference>
<dbReference type="GO" id="GO:0005829">
    <property type="term" value="C:cytosol"/>
    <property type="evidence" value="ECO:0007669"/>
    <property type="project" value="TreeGrafter"/>
</dbReference>
<feature type="binding site" evidence="12">
    <location>
        <position position="213"/>
    </location>
    <ligand>
        <name>dihydroxyacetone phosphate</name>
        <dbReference type="ChEBI" id="CHEBI:57642"/>
    </ligand>
</feature>
<dbReference type="GO" id="GO:0004332">
    <property type="term" value="F:fructose-bisphosphate aldolase activity"/>
    <property type="evidence" value="ECO:0007669"/>
    <property type="project" value="UniProtKB-EC"/>
</dbReference>
<evidence type="ECO:0000256" key="6">
    <source>
        <dbReference type="ARBA" id="ARBA00013779"/>
    </source>
</evidence>
<accession>A0A428W003</accession>
<keyword evidence="8 13" id="KW-0862">Zinc</keyword>
<evidence type="ECO:0000256" key="8">
    <source>
        <dbReference type="ARBA" id="ARBA00022833"/>
    </source>
</evidence>
<dbReference type="Proteomes" id="UP000286716">
    <property type="component" value="Unassembled WGS sequence"/>
</dbReference>
<dbReference type="NCBIfam" id="NF006628">
    <property type="entry name" value="PRK09197.1"/>
    <property type="match status" value="1"/>
</dbReference>
<proteinExistence type="inferred from homology"/>
<comment type="catalytic activity">
    <reaction evidence="1 14">
        <text>beta-D-fructose 1,6-bisphosphate = D-glyceraldehyde 3-phosphate + dihydroxyacetone phosphate</text>
        <dbReference type="Rhea" id="RHEA:14729"/>
        <dbReference type="ChEBI" id="CHEBI:32966"/>
        <dbReference type="ChEBI" id="CHEBI:57642"/>
        <dbReference type="ChEBI" id="CHEBI:59776"/>
        <dbReference type="EC" id="4.1.2.13"/>
    </reaction>
</comment>
<dbReference type="RefSeq" id="WP_020642306.1">
    <property type="nucleotide sequence ID" value="NZ_QHHU01000086.1"/>
</dbReference>
<dbReference type="PANTHER" id="PTHR30559:SF0">
    <property type="entry name" value="FRUCTOSE-BISPHOSPHATE ALDOLASE"/>
    <property type="match status" value="1"/>
</dbReference>
<keyword evidence="9 14" id="KW-0324">Glycolysis</keyword>
<evidence type="ECO:0000256" key="14">
    <source>
        <dbReference type="RuleBase" id="RU366023"/>
    </source>
</evidence>
<feature type="binding site" evidence="13">
    <location>
        <position position="96"/>
    </location>
    <ligand>
        <name>Zn(2+)</name>
        <dbReference type="ChEBI" id="CHEBI:29105"/>
        <label>1</label>
        <note>catalytic</note>
    </ligand>
</feature>